<evidence type="ECO:0000256" key="2">
    <source>
        <dbReference type="ARBA" id="ARBA00022448"/>
    </source>
</evidence>
<gene>
    <name evidence="11" type="ORF">F0L74_22210</name>
</gene>
<evidence type="ECO:0000259" key="10">
    <source>
        <dbReference type="Pfam" id="PF07715"/>
    </source>
</evidence>
<keyword evidence="3 8" id="KW-1134">Transmembrane beta strand</keyword>
<evidence type="ECO:0000256" key="7">
    <source>
        <dbReference type="ARBA" id="ARBA00023237"/>
    </source>
</evidence>
<evidence type="ECO:0000256" key="1">
    <source>
        <dbReference type="ARBA" id="ARBA00004571"/>
    </source>
</evidence>
<keyword evidence="2 8" id="KW-0813">Transport</keyword>
<name>A0A5B2VIP4_9BACT</name>
<dbReference type="PANTHER" id="PTHR30069">
    <property type="entry name" value="TONB-DEPENDENT OUTER MEMBRANE RECEPTOR"/>
    <property type="match status" value="1"/>
</dbReference>
<dbReference type="InterPro" id="IPR023996">
    <property type="entry name" value="TonB-dep_OMP_SusC/RagA"/>
</dbReference>
<dbReference type="InterPro" id="IPR008969">
    <property type="entry name" value="CarboxyPept-like_regulatory"/>
</dbReference>
<dbReference type="SUPFAM" id="SSF56935">
    <property type="entry name" value="Porins"/>
    <property type="match status" value="1"/>
</dbReference>
<dbReference type="NCBIfam" id="TIGR04057">
    <property type="entry name" value="SusC_RagA_signa"/>
    <property type="match status" value="1"/>
</dbReference>
<evidence type="ECO:0000313" key="12">
    <source>
        <dbReference type="Proteomes" id="UP000324611"/>
    </source>
</evidence>
<evidence type="ECO:0000313" key="11">
    <source>
        <dbReference type="EMBL" id="KAA2238931.1"/>
    </source>
</evidence>
<dbReference type="Gene3D" id="2.40.170.20">
    <property type="entry name" value="TonB-dependent receptor, beta-barrel domain"/>
    <property type="match status" value="1"/>
</dbReference>
<dbReference type="SUPFAM" id="SSF49464">
    <property type="entry name" value="Carboxypeptidase regulatory domain-like"/>
    <property type="match status" value="1"/>
</dbReference>
<keyword evidence="5 9" id="KW-0732">Signal</keyword>
<accession>A0A5B2VIP4</accession>
<dbReference type="GO" id="GO:0009279">
    <property type="term" value="C:cell outer membrane"/>
    <property type="evidence" value="ECO:0007669"/>
    <property type="project" value="UniProtKB-SubCell"/>
</dbReference>
<dbReference type="Gene3D" id="2.60.40.1120">
    <property type="entry name" value="Carboxypeptidase-like, regulatory domain"/>
    <property type="match status" value="1"/>
</dbReference>
<dbReference type="Pfam" id="PF07715">
    <property type="entry name" value="Plug"/>
    <property type="match status" value="1"/>
</dbReference>
<reference evidence="11 12" key="2">
    <citation type="submission" date="2019-09" db="EMBL/GenBank/DDBJ databases">
        <authorList>
            <person name="Jin C."/>
        </authorList>
    </citation>
    <scope>NUCLEOTIDE SEQUENCE [LARGE SCALE GENOMIC DNA]</scope>
    <source>
        <strain evidence="11 12">BN140078</strain>
    </source>
</reference>
<keyword evidence="12" id="KW-1185">Reference proteome</keyword>
<feature type="signal peptide" evidence="9">
    <location>
        <begin position="1"/>
        <end position="19"/>
    </location>
</feature>
<dbReference type="InterPro" id="IPR012910">
    <property type="entry name" value="Plug_dom"/>
</dbReference>
<protein>
    <submittedName>
        <fullName evidence="11">TonB-dependent receptor</fullName>
    </submittedName>
</protein>
<dbReference type="GO" id="GO:0015344">
    <property type="term" value="F:siderophore uptake transmembrane transporter activity"/>
    <property type="evidence" value="ECO:0007669"/>
    <property type="project" value="TreeGrafter"/>
</dbReference>
<evidence type="ECO:0000256" key="9">
    <source>
        <dbReference type="SAM" id="SignalP"/>
    </source>
</evidence>
<keyword evidence="11" id="KW-0675">Receptor</keyword>
<feature type="domain" description="TonB-dependent receptor plug" evidence="10">
    <location>
        <begin position="114"/>
        <end position="211"/>
    </location>
</feature>
<feature type="chain" id="PRO_5022911540" evidence="9">
    <location>
        <begin position="20"/>
        <end position="1046"/>
    </location>
</feature>
<keyword evidence="7 8" id="KW-0998">Cell outer membrane</keyword>
<dbReference type="Pfam" id="PF13715">
    <property type="entry name" value="CarbopepD_reg_2"/>
    <property type="match status" value="1"/>
</dbReference>
<keyword evidence="6 8" id="KW-0472">Membrane</keyword>
<sequence>MKRMLFMVLACILVMQGYAQSIAVRGRVTDDAGEPLIGAAVKVKNGTGGAVTGTDGRFSFSAPRGAALVITFIGYESKEAIAGDQELSIALSRNNSSLGEVVVVGYGQQQKAIITGSIATIKGDDIKTTRNENVLNMLSGKLPGVRVVQNSAEPGSFSNSFDIRGLGAPLIIIDGVPRGNLNRLDPNDIESISVLKDAAAAVYGVQAANGVILVTTKKGKAGTTQLNYTVTVGMQKPSGLPKVLGAVDWMKLFNERAMHNVNGGAPVYTQADFDAYANGTKTSTDWYGAVVRNTAPQTAHSLTATGGSDKVTYFVSLGYLSQQGFWKSGDLNYKKYNVRSNITAKISSNLTAELQLAGISDIRNAPYEDSWSIFKALWRHPPTYSLYANNNPAYINYLDDNGTNVLALTNSAIDGYKRSTTNTFQGAFSLNYEVPFIEGLKAKALYSYDYALSDNKNFAKSFNVYQAIKVGDSTAYTPKPLQTPSNVYRSYSAAPNTMLQFSLNYAHTFARAHNVELLGLYEERTQKQDNFNASRYLVLGTLDQLGTGTTANQVGTQDLNGLFNYATKSFVGKVHYDFDAKYLLDLSGRYDGSSRFAPTGQWGFFPAVTAGYRISEESFIRDNVRLSFIDNIKFRASYGVMGDASGLRFQYLTGYDYPSSGNLQGLPGGSVFDGSYTNALGFRVLPNPDITWFKSKTLNFGLDVDLWKGLFGFQFDWFRRNRDGLLANRLLSLPGSLGAALPQENLNSDLSSGVELVVTHRSHFGKIFYNVSGNISYSRTRWQHYERAVAGNSYDNWRNNVNDRYNDIWWGWGQAGRFDSFNDIYGYHVDNGGGNRSNVPGDYKYEDWNQDGYIDDLDRHPIASTYNGNTDLGSTSPNPPLINFGLSIGLSYKGFDLNALIQGAAQKWISYPEALATPLNFNGNALEQYMDRWHPADPNADPYDPNTQYVPGYFALTGTGYDANSTYAVKNASYARLKSIEIGYTYVFPASITRKAGLKQARLYVNGYNLLTVTGVRYVDPEHPSYQYGYVYPLNKTYNVGMSVDF</sequence>
<reference evidence="11 12" key="1">
    <citation type="submission" date="2019-09" db="EMBL/GenBank/DDBJ databases">
        <title>Chitinophaga ginsengihumi sp. nov., isolated from soil of ginseng rhizosphere.</title>
        <authorList>
            <person name="Lee J."/>
        </authorList>
    </citation>
    <scope>NUCLEOTIDE SEQUENCE [LARGE SCALE GENOMIC DNA]</scope>
    <source>
        <strain evidence="11 12">BN140078</strain>
    </source>
</reference>
<dbReference type="AlphaFoldDB" id="A0A5B2VIP4"/>
<evidence type="ECO:0000256" key="6">
    <source>
        <dbReference type="ARBA" id="ARBA00023136"/>
    </source>
</evidence>
<evidence type="ECO:0000256" key="4">
    <source>
        <dbReference type="ARBA" id="ARBA00022692"/>
    </source>
</evidence>
<dbReference type="InterPro" id="IPR037066">
    <property type="entry name" value="Plug_dom_sf"/>
</dbReference>
<dbReference type="InterPro" id="IPR036942">
    <property type="entry name" value="Beta-barrel_TonB_sf"/>
</dbReference>
<dbReference type="RefSeq" id="WP_149840110.1">
    <property type="nucleotide sequence ID" value="NZ_VUOC01000004.1"/>
</dbReference>
<dbReference type="GO" id="GO:0044718">
    <property type="term" value="P:siderophore transmembrane transport"/>
    <property type="evidence" value="ECO:0007669"/>
    <property type="project" value="TreeGrafter"/>
</dbReference>
<evidence type="ECO:0000256" key="8">
    <source>
        <dbReference type="PROSITE-ProRule" id="PRU01360"/>
    </source>
</evidence>
<dbReference type="InterPro" id="IPR039426">
    <property type="entry name" value="TonB-dep_rcpt-like"/>
</dbReference>
<dbReference type="InterPro" id="IPR023997">
    <property type="entry name" value="TonB-dep_OMP_SusC/RagA_CS"/>
</dbReference>
<dbReference type="Proteomes" id="UP000324611">
    <property type="component" value="Unassembled WGS sequence"/>
</dbReference>
<dbReference type="Gene3D" id="2.170.130.10">
    <property type="entry name" value="TonB-dependent receptor, plug domain"/>
    <property type="match status" value="1"/>
</dbReference>
<dbReference type="PROSITE" id="PS52016">
    <property type="entry name" value="TONB_DEPENDENT_REC_3"/>
    <property type="match status" value="1"/>
</dbReference>
<dbReference type="EMBL" id="VUOC01000004">
    <property type="protein sequence ID" value="KAA2238931.1"/>
    <property type="molecule type" value="Genomic_DNA"/>
</dbReference>
<keyword evidence="4 8" id="KW-0812">Transmembrane</keyword>
<comment type="similarity">
    <text evidence="8">Belongs to the TonB-dependent receptor family.</text>
</comment>
<dbReference type="PANTHER" id="PTHR30069:SF29">
    <property type="entry name" value="HEMOGLOBIN AND HEMOGLOBIN-HAPTOGLOBIN-BINDING PROTEIN 1-RELATED"/>
    <property type="match status" value="1"/>
</dbReference>
<evidence type="ECO:0000256" key="3">
    <source>
        <dbReference type="ARBA" id="ARBA00022452"/>
    </source>
</evidence>
<organism evidence="11 12">
    <name type="scientific">Chitinophaga agrisoli</name>
    <dbReference type="NCBI Taxonomy" id="2607653"/>
    <lineage>
        <taxon>Bacteria</taxon>
        <taxon>Pseudomonadati</taxon>
        <taxon>Bacteroidota</taxon>
        <taxon>Chitinophagia</taxon>
        <taxon>Chitinophagales</taxon>
        <taxon>Chitinophagaceae</taxon>
        <taxon>Chitinophaga</taxon>
    </lineage>
</organism>
<dbReference type="NCBIfam" id="TIGR04056">
    <property type="entry name" value="OMP_RagA_SusC"/>
    <property type="match status" value="1"/>
</dbReference>
<evidence type="ECO:0000256" key="5">
    <source>
        <dbReference type="ARBA" id="ARBA00022729"/>
    </source>
</evidence>
<comment type="caution">
    <text evidence="11">The sequence shown here is derived from an EMBL/GenBank/DDBJ whole genome shotgun (WGS) entry which is preliminary data.</text>
</comment>
<comment type="subcellular location">
    <subcellularLocation>
        <location evidence="1 8">Cell outer membrane</location>
        <topology evidence="1 8">Multi-pass membrane protein</topology>
    </subcellularLocation>
</comment>
<proteinExistence type="inferred from homology"/>